<accession>A0A7Z2YCH9</accession>
<name>A0A7Z2YCH9_9VIBR</name>
<evidence type="ECO:0000313" key="2">
    <source>
        <dbReference type="EMBL" id="QIA62089.1"/>
    </source>
</evidence>
<evidence type="ECO:0000313" key="3">
    <source>
        <dbReference type="Proteomes" id="UP000464262"/>
    </source>
</evidence>
<dbReference type="AlphaFoldDB" id="A0A7Z2YCH9"/>
<dbReference type="RefSeq" id="WP_164646998.1">
    <property type="nucleotide sequence ID" value="NZ_CP047475.1"/>
</dbReference>
<dbReference type="PROSITE" id="PS51257">
    <property type="entry name" value="PROKAR_LIPOPROTEIN"/>
    <property type="match status" value="1"/>
</dbReference>
<dbReference type="Proteomes" id="UP000464262">
    <property type="component" value="Chromosome 1"/>
</dbReference>
<feature type="compositionally biased region" description="Basic and acidic residues" evidence="1">
    <location>
        <begin position="51"/>
        <end position="61"/>
    </location>
</feature>
<reference evidence="2 3" key="1">
    <citation type="submission" date="2020-01" db="EMBL/GenBank/DDBJ databases">
        <title>Whole genome and functional gene identification of agarase of Vibrio HN897.</title>
        <authorList>
            <person name="Liu Y."/>
            <person name="Zhao Z."/>
        </authorList>
    </citation>
    <scope>NUCLEOTIDE SEQUENCE [LARGE SCALE GENOMIC DNA]</scope>
    <source>
        <strain evidence="2 3">HN897</strain>
    </source>
</reference>
<protein>
    <submittedName>
        <fullName evidence="2">Uncharacterized protein</fullName>
    </submittedName>
</protein>
<dbReference type="EMBL" id="CP047475">
    <property type="protein sequence ID" value="QIA62089.1"/>
    <property type="molecule type" value="Genomic_DNA"/>
</dbReference>
<gene>
    <name evidence="2" type="ORF">GT360_00295</name>
</gene>
<dbReference type="KEGG" id="vas:GT360_00295"/>
<keyword evidence="3" id="KW-1185">Reference proteome</keyword>
<sequence>MNSLAKTLLASLVIGLVGCSSDSDSPAPEQPPVDGIPPIDGTPPCSEDCGGEEKPPVDSDKPVLPPVELPIEVVPENPVEHCSLGNFYSEDWHIYGEILMLASNYCSNLSAVVKDTIRGELTLLQAHYEKDEGERYIYMFDNPSSTNLKGLVSHYTAGTCDKDTGEGEGYVYTSATLYNSNDYDDYIRLNVTKNTYDSWCYIIDTEYSYPYFYKDTAEYEQFMKAIDRDTHLPYVEEAFLFANEI</sequence>
<proteinExistence type="predicted"/>
<evidence type="ECO:0000256" key="1">
    <source>
        <dbReference type="SAM" id="MobiDB-lite"/>
    </source>
</evidence>
<feature type="region of interest" description="Disordered" evidence="1">
    <location>
        <begin position="21"/>
        <end position="62"/>
    </location>
</feature>
<organism evidence="2 3">
    <name type="scientific">Vibrio astriarenae</name>
    <dbReference type="NCBI Taxonomy" id="1481923"/>
    <lineage>
        <taxon>Bacteria</taxon>
        <taxon>Pseudomonadati</taxon>
        <taxon>Pseudomonadota</taxon>
        <taxon>Gammaproteobacteria</taxon>
        <taxon>Vibrionales</taxon>
        <taxon>Vibrionaceae</taxon>
        <taxon>Vibrio</taxon>
    </lineage>
</organism>